<dbReference type="SUPFAM" id="SSF55729">
    <property type="entry name" value="Acyl-CoA N-acyltransferases (Nat)"/>
    <property type="match status" value="1"/>
</dbReference>
<dbReference type="Pfam" id="PF00583">
    <property type="entry name" value="Acetyltransf_1"/>
    <property type="match status" value="1"/>
</dbReference>
<dbReference type="GO" id="GO:0016747">
    <property type="term" value="F:acyltransferase activity, transferring groups other than amino-acyl groups"/>
    <property type="evidence" value="ECO:0007669"/>
    <property type="project" value="InterPro"/>
</dbReference>
<dbReference type="PANTHER" id="PTHR41368">
    <property type="entry name" value="PROTEIN YGHO"/>
    <property type="match status" value="1"/>
</dbReference>
<sequence length="377" mass="40363">MLEVVETEAQFQEFLAVSRRGDPANLAVPLLESTARAWRADTAGAPEPVELILARRGDVAVGRTTIHTDHALDEKLATRATLFGATWAATPDDLAALLDAITARAHDAGATEAIGPAALLPNQTGGVITSGFGERGFLDSAWNPSWVPAVYEAAGFAAWNESDTWIAHPDEIDPSDTAVTPPTAAELDAAGIRIRRASVLRFGKQVEELRTLVNAAFARLPYYTDISPAQMRQATDGLVALMDPGLWLTAEDTRTGEPIGFALLVPDATEVLQRSGGRIGIREIITLLGARGRRGREAILIIQGVVPEQQGRGVATLLWRRLGAHLVAHGYGAVRSTFIGRDNPASARHLERLGGEPLHGTVFYRKRLDGTTQGSPT</sequence>
<feature type="domain" description="N-acetyltransferase" evidence="1">
    <location>
        <begin position="192"/>
        <end position="369"/>
    </location>
</feature>
<dbReference type="Proteomes" id="UP000467240">
    <property type="component" value="Unassembled WGS sequence"/>
</dbReference>
<dbReference type="Gene3D" id="3.40.630.30">
    <property type="match status" value="1"/>
</dbReference>
<evidence type="ECO:0000313" key="3">
    <source>
        <dbReference type="Proteomes" id="UP000467240"/>
    </source>
</evidence>
<protein>
    <submittedName>
        <fullName evidence="2">GNAT family N-acetyltransferase</fullName>
    </submittedName>
</protein>
<proteinExistence type="predicted"/>
<dbReference type="AlphaFoldDB" id="A0A7J5C4C6"/>
<dbReference type="OrthoDB" id="9806005at2"/>
<dbReference type="PANTHER" id="PTHR41368:SF1">
    <property type="entry name" value="PROTEIN YGHO"/>
    <property type="match status" value="1"/>
</dbReference>
<reference evidence="2 3" key="1">
    <citation type="submission" date="2019-09" db="EMBL/GenBank/DDBJ databases">
        <title>Phylogeny of genus Pseudoclavibacter and closely related genus.</title>
        <authorList>
            <person name="Li Y."/>
        </authorList>
    </citation>
    <scope>NUCLEOTIDE SEQUENCE [LARGE SCALE GENOMIC DNA]</scope>
    <source>
        <strain evidence="2 3">DSM 23821</strain>
    </source>
</reference>
<dbReference type="InterPro" id="IPR039968">
    <property type="entry name" value="BcerS-like"/>
</dbReference>
<dbReference type="InterPro" id="IPR000182">
    <property type="entry name" value="GNAT_dom"/>
</dbReference>
<comment type="caution">
    <text evidence="2">The sequence shown here is derived from an EMBL/GenBank/DDBJ whole genome shotgun (WGS) entry which is preliminary data.</text>
</comment>
<evidence type="ECO:0000313" key="2">
    <source>
        <dbReference type="EMBL" id="KAB1662629.1"/>
    </source>
</evidence>
<dbReference type="EMBL" id="WBJZ01000001">
    <property type="protein sequence ID" value="KAB1662629.1"/>
    <property type="molecule type" value="Genomic_DNA"/>
</dbReference>
<dbReference type="PROSITE" id="PS51186">
    <property type="entry name" value="GNAT"/>
    <property type="match status" value="1"/>
</dbReference>
<evidence type="ECO:0000259" key="1">
    <source>
        <dbReference type="PROSITE" id="PS51186"/>
    </source>
</evidence>
<organism evidence="2 3">
    <name type="scientific">Pseudoclavibacter chungangensis</name>
    <dbReference type="NCBI Taxonomy" id="587635"/>
    <lineage>
        <taxon>Bacteria</taxon>
        <taxon>Bacillati</taxon>
        <taxon>Actinomycetota</taxon>
        <taxon>Actinomycetes</taxon>
        <taxon>Micrococcales</taxon>
        <taxon>Microbacteriaceae</taxon>
        <taxon>Pseudoclavibacter</taxon>
    </lineage>
</organism>
<gene>
    <name evidence="2" type="ORF">F8O01_00670</name>
</gene>
<keyword evidence="3" id="KW-1185">Reference proteome</keyword>
<dbReference type="InterPro" id="IPR016181">
    <property type="entry name" value="Acyl_CoA_acyltransferase"/>
</dbReference>
<name>A0A7J5C4C6_9MICO</name>
<keyword evidence="2" id="KW-0808">Transferase</keyword>
<accession>A0A7J5C4C6</accession>